<dbReference type="EMBL" id="JH767554">
    <property type="protein sequence ID" value="EON61111.1"/>
    <property type="molecule type" value="Genomic_DNA"/>
</dbReference>
<dbReference type="eggNOG" id="ENOG502SDNM">
    <property type="taxonomic scope" value="Eukaryota"/>
</dbReference>
<dbReference type="Proteomes" id="UP000016924">
    <property type="component" value="Unassembled WGS sequence"/>
</dbReference>
<dbReference type="STRING" id="1168221.R7YHL8"/>
<keyword evidence="2" id="KW-1185">Reference proteome</keyword>
<evidence type="ECO:0000313" key="1">
    <source>
        <dbReference type="EMBL" id="EON61111.1"/>
    </source>
</evidence>
<dbReference type="RefSeq" id="XP_007776428.1">
    <property type="nucleotide sequence ID" value="XM_007778238.1"/>
</dbReference>
<sequence>MSTPSNREILSAYRQLYKHCLRAVQYSKPARYTIRDRLRHQFRSGHPADLDLRRIENTLEFLRGAAREKGLEHQIVKNLTHVWYHEPKMVESRTKGEEGEVRIKITAYDPFYHTIRMLNESMGTCIR</sequence>
<organism evidence="1 2">
    <name type="scientific">Coniosporium apollinis (strain CBS 100218)</name>
    <name type="common">Rock-inhabiting black yeast</name>
    <dbReference type="NCBI Taxonomy" id="1168221"/>
    <lineage>
        <taxon>Eukaryota</taxon>
        <taxon>Fungi</taxon>
        <taxon>Dikarya</taxon>
        <taxon>Ascomycota</taxon>
        <taxon>Pezizomycotina</taxon>
        <taxon>Dothideomycetes</taxon>
        <taxon>Dothideomycetes incertae sedis</taxon>
        <taxon>Coniosporium</taxon>
    </lineage>
</organism>
<evidence type="ECO:0000313" key="2">
    <source>
        <dbReference type="Proteomes" id="UP000016924"/>
    </source>
</evidence>
<dbReference type="AlphaFoldDB" id="R7YHL8"/>
<proteinExistence type="predicted"/>
<dbReference type="OMA" id="KSMGLCL"/>
<protein>
    <submittedName>
        <fullName evidence="1">Uncharacterized protein</fullName>
    </submittedName>
</protein>
<accession>R7YHL8</accession>
<gene>
    <name evidence="1" type="ORF">W97_00322</name>
</gene>
<name>R7YHL8_CONA1</name>
<reference evidence="2" key="1">
    <citation type="submission" date="2012-06" db="EMBL/GenBank/DDBJ databases">
        <title>The genome sequence of Coniosporium apollinis CBS 100218.</title>
        <authorList>
            <consortium name="The Broad Institute Genome Sequencing Platform"/>
            <person name="Cuomo C."/>
            <person name="Gorbushina A."/>
            <person name="Noack S."/>
            <person name="Walker B."/>
            <person name="Young S.K."/>
            <person name="Zeng Q."/>
            <person name="Gargeya S."/>
            <person name="Fitzgerald M."/>
            <person name="Haas B."/>
            <person name="Abouelleil A."/>
            <person name="Alvarado L."/>
            <person name="Arachchi H.M."/>
            <person name="Berlin A.M."/>
            <person name="Chapman S.B."/>
            <person name="Goldberg J."/>
            <person name="Griggs A."/>
            <person name="Gujja S."/>
            <person name="Hansen M."/>
            <person name="Howarth C."/>
            <person name="Imamovic A."/>
            <person name="Larimer J."/>
            <person name="McCowan C."/>
            <person name="Montmayeur A."/>
            <person name="Murphy C."/>
            <person name="Neiman D."/>
            <person name="Pearson M."/>
            <person name="Priest M."/>
            <person name="Roberts A."/>
            <person name="Saif S."/>
            <person name="Shea T."/>
            <person name="Sisk P."/>
            <person name="Sykes S."/>
            <person name="Wortman J."/>
            <person name="Nusbaum C."/>
            <person name="Birren B."/>
        </authorList>
    </citation>
    <scope>NUCLEOTIDE SEQUENCE [LARGE SCALE GENOMIC DNA]</scope>
    <source>
        <strain evidence="2">CBS 100218</strain>
    </source>
</reference>
<dbReference type="OrthoDB" id="4392610at2759"/>
<dbReference type="HOGENOM" id="CLU_139293_0_0_1"/>
<dbReference type="GeneID" id="19897633"/>